<dbReference type="AlphaFoldDB" id="A0A6J5Z195"/>
<protein>
    <submittedName>
        <fullName evidence="8">Unannotated protein</fullName>
    </submittedName>
</protein>
<feature type="transmembrane region" description="Helical" evidence="6">
    <location>
        <begin position="15"/>
        <end position="35"/>
    </location>
</feature>
<keyword evidence="4 6" id="KW-1133">Transmembrane helix</keyword>
<evidence type="ECO:0000256" key="6">
    <source>
        <dbReference type="SAM" id="Phobius"/>
    </source>
</evidence>
<reference evidence="8" key="1">
    <citation type="submission" date="2020-05" db="EMBL/GenBank/DDBJ databases">
        <authorList>
            <person name="Chiriac C."/>
            <person name="Salcher M."/>
            <person name="Ghai R."/>
            <person name="Kavagutti S V."/>
        </authorList>
    </citation>
    <scope>NUCLEOTIDE SEQUENCE</scope>
</reference>
<organism evidence="8">
    <name type="scientific">freshwater metagenome</name>
    <dbReference type="NCBI Taxonomy" id="449393"/>
    <lineage>
        <taxon>unclassified sequences</taxon>
        <taxon>metagenomes</taxon>
        <taxon>ecological metagenomes</taxon>
    </lineage>
</organism>
<dbReference type="PANTHER" id="PTHR30506">
    <property type="entry name" value="INNER MEMBRANE PROTEIN"/>
    <property type="match status" value="1"/>
</dbReference>
<comment type="subcellular location">
    <subcellularLocation>
        <location evidence="1">Cell membrane</location>
        <topology evidence="1">Multi-pass membrane protein</topology>
    </subcellularLocation>
</comment>
<dbReference type="EMBL" id="CAESAJ010000050">
    <property type="protein sequence ID" value="CAB4336485.1"/>
    <property type="molecule type" value="Genomic_DNA"/>
</dbReference>
<feature type="domain" description="Glycine transporter" evidence="7">
    <location>
        <begin position="103"/>
        <end position="176"/>
    </location>
</feature>
<feature type="transmembrane region" description="Helical" evidence="6">
    <location>
        <begin position="42"/>
        <end position="62"/>
    </location>
</feature>
<keyword evidence="2" id="KW-1003">Cell membrane</keyword>
<evidence type="ECO:0000259" key="7">
    <source>
        <dbReference type="Pfam" id="PF03458"/>
    </source>
</evidence>
<proteinExistence type="predicted"/>
<name>A0A6J5Z195_9ZZZZ</name>
<feature type="domain" description="Glycine transporter" evidence="7">
    <location>
        <begin position="17"/>
        <end position="86"/>
    </location>
</feature>
<evidence type="ECO:0000256" key="4">
    <source>
        <dbReference type="ARBA" id="ARBA00022989"/>
    </source>
</evidence>
<evidence type="ECO:0000313" key="8">
    <source>
        <dbReference type="EMBL" id="CAB4336485.1"/>
    </source>
</evidence>
<keyword evidence="5 6" id="KW-0472">Membrane</keyword>
<evidence type="ECO:0000256" key="1">
    <source>
        <dbReference type="ARBA" id="ARBA00004651"/>
    </source>
</evidence>
<dbReference type="Pfam" id="PF03458">
    <property type="entry name" value="Gly_transporter"/>
    <property type="match status" value="2"/>
</dbReference>
<dbReference type="GO" id="GO:0005886">
    <property type="term" value="C:plasma membrane"/>
    <property type="evidence" value="ECO:0007669"/>
    <property type="project" value="UniProtKB-SubCell"/>
</dbReference>
<gene>
    <name evidence="8" type="ORF">UFOPK3770_00606</name>
</gene>
<feature type="transmembrane region" description="Helical" evidence="6">
    <location>
        <begin position="98"/>
        <end position="115"/>
    </location>
</feature>
<evidence type="ECO:0000256" key="5">
    <source>
        <dbReference type="ARBA" id="ARBA00023136"/>
    </source>
</evidence>
<sequence>MHFATELNFIQPGAVPLWLDLGAVALGAIYGATLATARKAPLIGVLLVSVLMGFGGSMLRDIMLNAPINALSHGRYMTTVMICTVIGSVVGHHLLKPMWLILILDALVMGLFTVIGTEKAFLYGMPLSSSIFIGTLTAIGGGIMSDILLGQRPDIMSRGPWSASIALVCASWFVLLSEQGFRGFAEGSTVLLAVGIKAMALWRGWEAPMPEHLVSTQWIRRTRS</sequence>
<dbReference type="PANTHER" id="PTHR30506:SF3">
    <property type="entry name" value="UPF0126 INNER MEMBRANE PROTEIN YADS-RELATED"/>
    <property type="match status" value="1"/>
</dbReference>
<feature type="transmembrane region" description="Helical" evidence="6">
    <location>
        <begin position="74"/>
        <end position="91"/>
    </location>
</feature>
<dbReference type="InterPro" id="IPR005115">
    <property type="entry name" value="Gly_transporter"/>
</dbReference>
<evidence type="ECO:0000256" key="3">
    <source>
        <dbReference type="ARBA" id="ARBA00022692"/>
    </source>
</evidence>
<feature type="transmembrane region" description="Helical" evidence="6">
    <location>
        <begin position="127"/>
        <end position="149"/>
    </location>
</feature>
<accession>A0A6J5Z195</accession>
<keyword evidence="3 6" id="KW-0812">Transmembrane</keyword>
<evidence type="ECO:0000256" key="2">
    <source>
        <dbReference type="ARBA" id="ARBA00022475"/>
    </source>
</evidence>